<keyword evidence="2" id="KW-1185">Reference proteome</keyword>
<protein>
    <recommendedName>
        <fullName evidence="3">BPSL0067 family protein</fullName>
    </recommendedName>
</protein>
<gene>
    <name evidence="1" type="ORF">ACG00Y_23155</name>
</gene>
<proteinExistence type="predicted"/>
<dbReference type="RefSeq" id="WP_394483009.1">
    <property type="nucleotide sequence ID" value="NZ_JBIGHV010000009.1"/>
</dbReference>
<evidence type="ECO:0000313" key="1">
    <source>
        <dbReference type="EMBL" id="MFG6432833.1"/>
    </source>
</evidence>
<name>A0ABW7FBR7_9BURK</name>
<dbReference type="EMBL" id="JBIGHV010000009">
    <property type="protein sequence ID" value="MFG6432833.1"/>
    <property type="molecule type" value="Genomic_DNA"/>
</dbReference>
<evidence type="ECO:0008006" key="3">
    <source>
        <dbReference type="Google" id="ProtNLM"/>
    </source>
</evidence>
<sequence length="94" mass="9908">MKRAGQLLQATPAAAAGAYCANVDGSEPVDWWHYVALQIDSGKAVVYPAGSDIAAPAVTVHDRPVCGQTLGGIGTRVYLLPGWRWFLPLVTSVS</sequence>
<accession>A0ABW7FBR7</accession>
<comment type="caution">
    <text evidence="1">The sequence shown here is derived from an EMBL/GenBank/DDBJ whole genome shotgun (WGS) entry which is preliminary data.</text>
</comment>
<reference evidence="1 2" key="1">
    <citation type="submission" date="2024-08" db="EMBL/GenBank/DDBJ databases">
        <authorList>
            <person name="Lu H."/>
        </authorList>
    </citation>
    <scope>NUCLEOTIDE SEQUENCE [LARGE SCALE GENOMIC DNA]</scope>
    <source>
        <strain evidence="1 2">LYH14W</strain>
    </source>
</reference>
<evidence type="ECO:0000313" key="2">
    <source>
        <dbReference type="Proteomes" id="UP001606210"/>
    </source>
</evidence>
<organism evidence="1 2">
    <name type="scientific">Pelomonas parva</name>
    <dbReference type="NCBI Taxonomy" id="3299032"/>
    <lineage>
        <taxon>Bacteria</taxon>
        <taxon>Pseudomonadati</taxon>
        <taxon>Pseudomonadota</taxon>
        <taxon>Betaproteobacteria</taxon>
        <taxon>Burkholderiales</taxon>
        <taxon>Sphaerotilaceae</taxon>
        <taxon>Roseateles</taxon>
    </lineage>
</organism>
<dbReference type="Proteomes" id="UP001606210">
    <property type="component" value="Unassembled WGS sequence"/>
</dbReference>